<dbReference type="Proteomes" id="UP001392318">
    <property type="component" value="Unassembled WGS sequence"/>
</dbReference>
<reference evidence="1" key="1">
    <citation type="submission" date="2024-01" db="EMBL/GenBank/DDBJ databases">
        <title>The diversity of rhizobia nodulating Mimosa spp. in eleven states of Brazil covering several biomes is determined by host plant, location, and edaphic factors.</title>
        <authorList>
            <person name="Rouws L."/>
            <person name="Barauna A."/>
            <person name="Beukes C."/>
            <person name="De Faria S.M."/>
            <person name="Gross E."/>
            <person name="Dos Reis Junior F.B."/>
            <person name="Simon M."/>
            <person name="Maluk M."/>
            <person name="Odee D.W."/>
            <person name="Kenicer G."/>
            <person name="Young J.P.W."/>
            <person name="Reis V.M."/>
            <person name="Zilli J."/>
            <person name="James E.K."/>
        </authorList>
    </citation>
    <scope>NUCLEOTIDE SEQUENCE</scope>
    <source>
        <strain evidence="1">JPY452</strain>
    </source>
</reference>
<evidence type="ECO:0000313" key="1">
    <source>
        <dbReference type="EMBL" id="MEM5402827.1"/>
    </source>
</evidence>
<keyword evidence="2" id="KW-1185">Reference proteome</keyword>
<name>A0ACC6RML1_9BURK</name>
<sequence>MLIDVKPLLRQLRAAEHRRNAEQARIRRFTRHPLVVAARDVAPALEARLEAPLLLTEFHEIVRRAHSRDIEKIFELTNAVFAILIRFAFYANALADDFRLVPGDWTHDAQLRADLIHENEARIDVQVAQPMHHPLGFLLAVYLDEARHDGRIFLSVRMPETVGRSYRARSAITPRCAKGTPSRRACQS</sequence>
<comment type="caution">
    <text evidence="1">The sequence shown here is derived from an EMBL/GenBank/DDBJ whole genome shotgun (WGS) entry which is preliminary data.</text>
</comment>
<proteinExistence type="predicted"/>
<accession>A0ACC6RML1</accession>
<gene>
    <name evidence="1" type="ORF">VSR83_22560</name>
</gene>
<organism evidence="1 2">
    <name type="scientific">Paraburkholderia unamae</name>
    <dbReference type="NCBI Taxonomy" id="219649"/>
    <lineage>
        <taxon>Bacteria</taxon>
        <taxon>Pseudomonadati</taxon>
        <taxon>Pseudomonadota</taxon>
        <taxon>Betaproteobacteria</taxon>
        <taxon>Burkholderiales</taxon>
        <taxon>Burkholderiaceae</taxon>
        <taxon>Paraburkholderia</taxon>
    </lineage>
</organism>
<dbReference type="EMBL" id="JAYMRU010000016">
    <property type="protein sequence ID" value="MEM5402827.1"/>
    <property type="molecule type" value="Genomic_DNA"/>
</dbReference>
<evidence type="ECO:0000313" key="2">
    <source>
        <dbReference type="Proteomes" id="UP001392318"/>
    </source>
</evidence>
<protein>
    <submittedName>
        <fullName evidence="1">Uncharacterized protein</fullName>
    </submittedName>
</protein>